<dbReference type="InterPro" id="IPR051828">
    <property type="entry name" value="HAD-like_hydrolase_domain"/>
</dbReference>
<organism evidence="1 2">
    <name type="scientific">Roridomyces roridus</name>
    <dbReference type="NCBI Taxonomy" id="1738132"/>
    <lineage>
        <taxon>Eukaryota</taxon>
        <taxon>Fungi</taxon>
        <taxon>Dikarya</taxon>
        <taxon>Basidiomycota</taxon>
        <taxon>Agaricomycotina</taxon>
        <taxon>Agaricomycetes</taxon>
        <taxon>Agaricomycetidae</taxon>
        <taxon>Agaricales</taxon>
        <taxon>Marasmiineae</taxon>
        <taxon>Mycenaceae</taxon>
        <taxon>Roridomyces</taxon>
    </lineage>
</organism>
<dbReference type="InterPro" id="IPR036412">
    <property type="entry name" value="HAD-like_sf"/>
</dbReference>
<dbReference type="InterPro" id="IPR023214">
    <property type="entry name" value="HAD_sf"/>
</dbReference>
<dbReference type="GO" id="GO:0016791">
    <property type="term" value="F:phosphatase activity"/>
    <property type="evidence" value="ECO:0007669"/>
    <property type="project" value="UniProtKB-ARBA"/>
</dbReference>
<comment type="caution">
    <text evidence="1">The sequence shown here is derived from an EMBL/GenBank/DDBJ whole genome shotgun (WGS) entry which is preliminary data.</text>
</comment>
<protein>
    <submittedName>
        <fullName evidence="1">HAD-like domain-containing protein</fullName>
    </submittedName>
</protein>
<proteinExistence type="predicted"/>
<keyword evidence="2" id="KW-1185">Reference proteome</keyword>
<dbReference type="SUPFAM" id="SSF56784">
    <property type="entry name" value="HAD-like"/>
    <property type="match status" value="1"/>
</dbReference>
<evidence type="ECO:0000313" key="1">
    <source>
        <dbReference type="EMBL" id="KAJ7647236.1"/>
    </source>
</evidence>
<dbReference type="PANTHER" id="PTHR46191:SF2">
    <property type="entry name" value="HALOACID DEHALOGENASE-LIKE HYDROLASE DOMAIN-CONTAINING PROTEIN 3"/>
    <property type="match status" value="1"/>
</dbReference>
<dbReference type="InterPro" id="IPR044924">
    <property type="entry name" value="HAD-SF_hydro_IA_REG-2-like_cap"/>
</dbReference>
<dbReference type="PANTHER" id="PTHR46191">
    <property type="match status" value="1"/>
</dbReference>
<dbReference type="EMBL" id="JARKIF010000002">
    <property type="protein sequence ID" value="KAJ7647236.1"/>
    <property type="molecule type" value="Genomic_DNA"/>
</dbReference>
<name>A0AAD7CF39_9AGAR</name>
<sequence length="248" mass="27449">MPIPIRLVTFDLLHTLVTPRYPIHIQYSRVFEPFLGPLNPDTLKDSFGIALRQLQAEKPVYGSDVTGWWSAVIRPTALGAGADEKVLDASLGAIVPELMSAFSTKEGYKAFDDSLPALHRLHELGIRTAVVSNADSRMLSVLRDLDFPSYLNPILLSESEEIEKPAPEIFLRALVRVNAELEKPIAPLECLHVGDEVVCDYKGALSAGMRALLLERPGTEIDEESIERVKDLHEVVGWVEGSTSYPTF</sequence>
<evidence type="ECO:0000313" key="2">
    <source>
        <dbReference type="Proteomes" id="UP001221142"/>
    </source>
</evidence>
<dbReference type="Gene3D" id="1.10.150.720">
    <property type="entry name" value="Haloacid dehalogenase-like hydrolase"/>
    <property type="match status" value="1"/>
</dbReference>
<reference evidence="1" key="1">
    <citation type="submission" date="2023-03" db="EMBL/GenBank/DDBJ databases">
        <title>Massive genome expansion in bonnet fungi (Mycena s.s.) driven by repeated elements and novel gene families across ecological guilds.</title>
        <authorList>
            <consortium name="Lawrence Berkeley National Laboratory"/>
            <person name="Harder C.B."/>
            <person name="Miyauchi S."/>
            <person name="Viragh M."/>
            <person name="Kuo A."/>
            <person name="Thoen E."/>
            <person name="Andreopoulos B."/>
            <person name="Lu D."/>
            <person name="Skrede I."/>
            <person name="Drula E."/>
            <person name="Henrissat B."/>
            <person name="Morin E."/>
            <person name="Kohler A."/>
            <person name="Barry K."/>
            <person name="LaButti K."/>
            <person name="Morin E."/>
            <person name="Salamov A."/>
            <person name="Lipzen A."/>
            <person name="Mereny Z."/>
            <person name="Hegedus B."/>
            <person name="Baldrian P."/>
            <person name="Stursova M."/>
            <person name="Weitz H."/>
            <person name="Taylor A."/>
            <person name="Grigoriev I.V."/>
            <person name="Nagy L.G."/>
            <person name="Martin F."/>
            <person name="Kauserud H."/>
        </authorList>
    </citation>
    <scope>NUCLEOTIDE SEQUENCE</scope>
    <source>
        <strain evidence="1">9284</strain>
    </source>
</reference>
<gene>
    <name evidence="1" type="ORF">FB45DRAFT_974976</name>
</gene>
<dbReference type="Proteomes" id="UP001221142">
    <property type="component" value="Unassembled WGS sequence"/>
</dbReference>
<dbReference type="Pfam" id="PF00702">
    <property type="entry name" value="Hydrolase"/>
    <property type="match status" value="1"/>
</dbReference>
<dbReference type="GO" id="GO:0005634">
    <property type="term" value="C:nucleus"/>
    <property type="evidence" value="ECO:0007669"/>
    <property type="project" value="TreeGrafter"/>
</dbReference>
<dbReference type="NCBIfam" id="TIGR01549">
    <property type="entry name" value="HAD-SF-IA-v1"/>
    <property type="match status" value="1"/>
</dbReference>
<dbReference type="InterPro" id="IPR006439">
    <property type="entry name" value="HAD-SF_hydro_IA"/>
</dbReference>
<dbReference type="Gene3D" id="3.40.50.1000">
    <property type="entry name" value="HAD superfamily/HAD-like"/>
    <property type="match status" value="1"/>
</dbReference>
<accession>A0AAD7CF39</accession>
<dbReference type="AlphaFoldDB" id="A0AAD7CF39"/>